<accession>A0A918GIL1</accession>
<dbReference type="Gene3D" id="3.40.50.1820">
    <property type="entry name" value="alpha/beta hydrolase"/>
    <property type="match status" value="1"/>
</dbReference>
<evidence type="ECO:0000313" key="3">
    <source>
        <dbReference type="Proteomes" id="UP000660680"/>
    </source>
</evidence>
<dbReference type="SUPFAM" id="SSF53474">
    <property type="entry name" value="alpha/beta-Hydrolases"/>
    <property type="match status" value="1"/>
</dbReference>
<dbReference type="Proteomes" id="UP000660680">
    <property type="component" value="Unassembled WGS sequence"/>
</dbReference>
<dbReference type="AlphaFoldDB" id="A0A918GIL1"/>
<reference evidence="2" key="1">
    <citation type="journal article" date="2014" name="Int. J. Syst. Evol. Microbiol.">
        <title>Complete genome sequence of Corynebacterium casei LMG S-19264T (=DSM 44701T), isolated from a smear-ripened cheese.</title>
        <authorList>
            <consortium name="US DOE Joint Genome Institute (JGI-PGF)"/>
            <person name="Walter F."/>
            <person name="Albersmeier A."/>
            <person name="Kalinowski J."/>
            <person name="Ruckert C."/>
        </authorList>
    </citation>
    <scope>NUCLEOTIDE SEQUENCE</scope>
    <source>
        <strain evidence="2">JCM 3276</strain>
    </source>
</reference>
<comment type="caution">
    <text evidence="2">The sequence shown here is derived from an EMBL/GenBank/DDBJ whole genome shotgun (WGS) entry which is preliminary data.</text>
</comment>
<dbReference type="PANTHER" id="PTHR46623">
    <property type="entry name" value="CARBOXYMETHYLENEBUTENOLIDASE-RELATED"/>
    <property type="match status" value="1"/>
</dbReference>
<keyword evidence="3" id="KW-1185">Reference proteome</keyword>
<dbReference type="RefSeq" id="WP_189211446.1">
    <property type="nucleotide sequence ID" value="NZ_BMRB01000002.1"/>
</dbReference>
<dbReference type="GO" id="GO:0016787">
    <property type="term" value="F:hydrolase activity"/>
    <property type="evidence" value="ECO:0007669"/>
    <property type="project" value="InterPro"/>
</dbReference>
<dbReference type="PANTHER" id="PTHR46623:SF6">
    <property type="entry name" value="ALPHA_BETA-HYDROLASES SUPERFAMILY PROTEIN"/>
    <property type="match status" value="1"/>
</dbReference>
<protein>
    <recommendedName>
        <fullName evidence="1">Dienelactone hydrolase domain-containing protein</fullName>
    </recommendedName>
</protein>
<evidence type="ECO:0000313" key="2">
    <source>
        <dbReference type="EMBL" id="GGS37255.1"/>
    </source>
</evidence>
<dbReference type="Pfam" id="PF01738">
    <property type="entry name" value="DLH"/>
    <property type="match status" value="1"/>
</dbReference>
<dbReference type="EMBL" id="BMRB01000002">
    <property type="protein sequence ID" value="GGS37255.1"/>
    <property type="molecule type" value="Genomic_DNA"/>
</dbReference>
<sequence length="251" mass="27162">MCHSTDSRPPASPIDGAVAETALLELTSADGTVFSAYQAVPQTPNGMNVVILPDVRGVHPYYQALSERFAEAGFHAINIDYYGRNAGVGVRGDDFDWEKYLPEVTPDHIRADVAAAVERVRELNPGPVFTVGFCYGGSESWRLSAGDLDLAGVIGFYGQPKNVRDQLPDFAIPALLLIAGADVATTQEDFAAFSAELADAGKTHEMYVYDGAPHSFFDRAYGQWADACSDAWQRILDFTRLHGRVEAPASA</sequence>
<feature type="domain" description="Dienelactone hydrolase" evidence="1">
    <location>
        <begin position="34"/>
        <end position="238"/>
    </location>
</feature>
<organism evidence="2 3">
    <name type="scientific">Actinokineospora fastidiosa</name>
    <dbReference type="NCBI Taxonomy" id="1816"/>
    <lineage>
        <taxon>Bacteria</taxon>
        <taxon>Bacillati</taxon>
        <taxon>Actinomycetota</taxon>
        <taxon>Actinomycetes</taxon>
        <taxon>Pseudonocardiales</taxon>
        <taxon>Pseudonocardiaceae</taxon>
        <taxon>Actinokineospora</taxon>
    </lineage>
</organism>
<proteinExistence type="predicted"/>
<evidence type="ECO:0000259" key="1">
    <source>
        <dbReference type="Pfam" id="PF01738"/>
    </source>
</evidence>
<name>A0A918GIL1_9PSEU</name>
<gene>
    <name evidence="2" type="ORF">GCM10010171_35160</name>
</gene>
<reference evidence="2" key="2">
    <citation type="submission" date="2020-09" db="EMBL/GenBank/DDBJ databases">
        <authorList>
            <person name="Sun Q."/>
            <person name="Ohkuma M."/>
        </authorList>
    </citation>
    <scope>NUCLEOTIDE SEQUENCE</scope>
    <source>
        <strain evidence="2">JCM 3276</strain>
    </source>
</reference>
<dbReference type="InterPro" id="IPR002925">
    <property type="entry name" value="Dienelactn_hydro"/>
</dbReference>
<dbReference type="InterPro" id="IPR029058">
    <property type="entry name" value="AB_hydrolase_fold"/>
</dbReference>
<dbReference type="InterPro" id="IPR051049">
    <property type="entry name" value="Dienelactone_hydrolase-like"/>
</dbReference>